<reference evidence="8" key="1">
    <citation type="submission" date="2015-12" db="EMBL/GenBank/DDBJ databases">
        <title>Update maize B73 reference genome by single molecule sequencing technologies.</title>
        <authorList>
            <consortium name="Maize Genome Sequencing Project"/>
            <person name="Ware D."/>
        </authorList>
    </citation>
    <scope>NUCLEOTIDE SEQUENCE [LARGE SCALE GENOMIC DNA]</scope>
    <source>
        <tissue evidence="8">Seedling</tissue>
    </source>
</reference>
<evidence type="ECO:0000256" key="3">
    <source>
        <dbReference type="ARBA" id="ARBA00023242"/>
    </source>
</evidence>
<feature type="region of interest" description="Disordered" evidence="4">
    <location>
        <begin position="700"/>
        <end position="823"/>
    </location>
</feature>
<feature type="domain" description="SANT" evidence="7">
    <location>
        <begin position="263"/>
        <end position="314"/>
    </location>
</feature>
<evidence type="ECO:0000259" key="7">
    <source>
        <dbReference type="PROSITE" id="PS51293"/>
    </source>
</evidence>
<dbReference type="FunFam" id="1.10.10.10:FF:000020">
    <property type="entry name" value="SWI/SNF complex subunit SMARCC2 isoform c"/>
    <property type="match status" value="1"/>
</dbReference>
<dbReference type="PROSITE" id="PS51293">
    <property type="entry name" value="SANT"/>
    <property type="match status" value="1"/>
</dbReference>
<keyword evidence="3" id="KW-0539">Nucleus</keyword>
<dbReference type="Pfam" id="PF05477">
    <property type="entry name" value="SURF2"/>
    <property type="match status" value="1"/>
</dbReference>
<feature type="compositionally biased region" description="Basic and acidic residues" evidence="4">
    <location>
        <begin position="809"/>
        <end position="819"/>
    </location>
</feature>
<dbReference type="Pfam" id="PF16495">
    <property type="entry name" value="SWIRM-assoc_1"/>
    <property type="match status" value="1"/>
</dbReference>
<dbReference type="PROSITE" id="PS50090">
    <property type="entry name" value="MYB_LIKE"/>
    <property type="match status" value="1"/>
</dbReference>
<evidence type="ECO:0000256" key="2">
    <source>
        <dbReference type="ARBA" id="ARBA00023163"/>
    </source>
</evidence>
<name>A0A1D6E8D2_MAIZE</name>
<dbReference type="CDD" id="cd00167">
    <property type="entry name" value="SANT"/>
    <property type="match status" value="1"/>
</dbReference>
<dbReference type="AlphaFoldDB" id="A0A1D6E8D2"/>
<evidence type="ECO:0000256" key="1">
    <source>
        <dbReference type="ARBA" id="ARBA00023015"/>
    </source>
</evidence>
<dbReference type="Gene3D" id="1.10.10.10">
    <property type="entry name" value="Winged helix-like DNA-binding domain superfamily/Winged helix DNA-binding domain"/>
    <property type="match status" value="1"/>
</dbReference>
<sequence>MSPPAAGAAANSGDGTPPSPRELYTIPASSGWFRWDGIHETERRALPEFFGGAGGAGFGTATRNPRIYREYRDFIIAKYREDPARRLTFTEVRRALVGDVTLLRKLFAFLDSSGLINFSASSSSVPASRQQEVGVVVEAPVGLQVTPRPPASYFAEEKRVAAGGEKENEFRLPPLTSYSDVFGEWAPGKAPICGFCGEECNGADVETLQIIIAMGDEKHIFSFGPDDKDGFKVCSKCSKSNNDNIKEEANKCPGDKKENMENHASSAWTDTETLLLLEGVLKHGDDWDLIAQHVRTKNKSECIAMLIQLPFGEHMLGTINGKFVSRLHINQTDDGKTNQHIMESSSHSTEMADGMQIDGSEDSADKSVEEYPTKRRRLFFSMDATTSLMEQLAILTTAASPDVAAAAADAAIKAFGNENPQARKAFRLNEQEYKTKAFASNHVQQIDHKVSNKDTAMHGQSGSDKQEKKFIASAYQLRAAVATAVGVAAARAKMLADQEEREMELLMASVIETQLRKMQYKIKHFEELDSLMDQEYTAIQQMKGSLMNEWIKSEGPSAAAGLRPRQRGAFLLGEPTWEDTGSGRWRCAETGHELPEREKEAYARSRACRLALIDHAVAHKKPPLNAFKPHPEHNSCEFVRHLPLCEPEGSIGCPLVLVQAQGLNWLCISASAIPVELGWNYATSTTNCIKPLHHPCVTEKQEDQMTSGEMADGQSVKSNEEVAKKSKPSKKYKKKTNVSSPLPGEPKPEMDGSDDRNFWVPPVEGRWDDDDGKKRWELSPGKHTLAKNEGGSDAAAGGGDNDGGDENVTAEKDDAESRELASMTKQISSWLQLKQQIRAPVSAASFQSSTKGPKSQQVESLECQQQVITRAGPEILGAQSKT</sequence>
<dbReference type="InterPro" id="IPR007526">
    <property type="entry name" value="SWIRM"/>
</dbReference>
<dbReference type="InterPro" id="IPR017884">
    <property type="entry name" value="SANT_dom"/>
</dbReference>
<accession>A0A1D6E8D2</accession>
<dbReference type="InterPro" id="IPR036388">
    <property type="entry name" value="WH-like_DNA-bd_sf"/>
</dbReference>
<dbReference type="PANTHER" id="PTHR47854:SF1">
    <property type="entry name" value="SURFEIT LOCUS PROTEIN 2 (SURF2)"/>
    <property type="match status" value="1"/>
</dbReference>
<dbReference type="Pfam" id="PF00249">
    <property type="entry name" value="Myb_DNA-binding"/>
    <property type="match status" value="1"/>
</dbReference>
<dbReference type="Gene3D" id="1.10.10.60">
    <property type="entry name" value="Homeodomain-like"/>
    <property type="match status" value="1"/>
</dbReference>
<evidence type="ECO:0000259" key="6">
    <source>
        <dbReference type="PROSITE" id="PS50934"/>
    </source>
</evidence>
<evidence type="ECO:0000313" key="8">
    <source>
        <dbReference type="EMBL" id="ONM16678.1"/>
    </source>
</evidence>
<dbReference type="Pfam" id="PF04433">
    <property type="entry name" value="SWIRM"/>
    <property type="match status" value="1"/>
</dbReference>
<evidence type="ECO:0000256" key="4">
    <source>
        <dbReference type="SAM" id="MobiDB-lite"/>
    </source>
</evidence>
<dbReference type="InterPro" id="IPR009057">
    <property type="entry name" value="Homeodomain-like_sf"/>
</dbReference>
<gene>
    <name evidence="8" type="ORF">ZEAMMB73_Zm00001d003284</name>
</gene>
<dbReference type="PROSITE" id="PS50934">
    <property type="entry name" value="SWIRM"/>
    <property type="match status" value="1"/>
</dbReference>
<feature type="compositionally biased region" description="Basic residues" evidence="4">
    <location>
        <begin position="725"/>
        <end position="736"/>
    </location>
</feature>
<dbReference type="ExpressionAtlas" id="A0A1D6E8D2">
    <property type="expression patterns" value="baseline and differential"/>
</dbReference>
<dbReference type="GO" id="GO:0005634">
    <property type="term" value="C:nucleus"/>
    <property type="evidence" value="ECO:0007669"/>
    <property type="project" value="UniProtKB-ARBA"/>
</dbReference>
<dbReference type="InterPro" id="IPR032451">
    <property type="entry name" value="SMARCC_C"/>
</dbReference>
<feature type="compositionally biased region" description="Basic and acidic residues" evidence="4">
    <location>
        <begin position="746"/>
        <end position="757"/>
    </location>
</feature>
<feature type="domain" description="SWIRM" evidence="6">
    <location>
        <begin position="24"/>
        <end position="127"/>
    </location>
</feature>
<organism evidence="8">
    <name type="scientific">Zea mays</name>
    <name type="common">Maize</name>
    <dbReference type="NCBI Taxonomy" id="4577"/>
    <lineage>
        <taxon>Eukaryota</taxon>
        <taxon>Viridiplantae</taxon>
        <taxon>Streptophyta</taxon>
        <taxon>Embryophyta</taxon>
        <taxon>Tracheophyta</taxon>
        <taxon>Spermatophyta</taxon>
        <taxon>Magnoliopsida</taxon>
        <taxon>Liliopsida</taxon>
        <taxon>Poales</taxon>
        <taxon>Poaceae</taxon>
        <taxon>PACMAD clade</taxon>
        <taxon>Panicoideae</taxon>
        <taxon>Andropogonodae</taxon>
        <taxon>Andropogoneae</taxon>
        <taxon>Tripsacinae</taxon>
        <taxon>Zea</taxon>
    </lineage>
</organism>
<feature type="region of interest" description="Disordered" evidence="4">
    <location>
        <begin position="1"/>
        <end position="21"/>
    </location>
</feature>
<dbReference type="IntAct" id="A0A1D6E8D2">
    <property type="interactions" value="1"/>
</dbReference>
<dbReference type="SUPFAM" id="SSF46689">
    <property type="entry name" value="Homeodomain-like"/>
    <property type="match status" value="2"/>
</dbReference>
<dbReference type="InParanoid" id="A0A1D6E8D2"/>
<keyword evidence="1" id="KW-0805">Transcription regulation</keyword>
<dbReference type="InterPro" id="IPR008833">
    <property type="entry name" value="Surf2"/>
</dbReference>
<dbReference type="PANTHER" id="PTHR47854">
    <property type="entry name" value="SURFEIT LOCUS PROTEIN 2 (SURF2)"/>
    <property type="match status" value="1"/>
</dbReference>
<dbReference type="FunCoup" id="A0A1D6E8D2">
    <property type="interactions" value="540"/>
</dbReference>
<feature type="domain" description="Myb-like" evidence="5">
    <location>
        <begin position="260"/>
        <end position="302"/>
    </location>
</feature>
<dbReference type="InterPro" id="IPR001005">
    <property type="entry name" value="SANT/Myb"/>
</dbReference>
<dbReference type="EMBL" id="CM007648">
    <property type="protein sequence ID" value="ONM16678.1"/>
    <property type="molecule type" value="Genomic_DNA"/>
</dbReference>
<evidence type="ECO:0000259" key="5">
    <source>
        <dbReference type="PROSITE" id="PS50090"/>
    </source>
</evidence>
<dbReference type="STRING" id="4577.A0A1D6E8D2"/>
<keyword evidence="2" id="KW-0804">Transcription</keyword>
<feature type="compositionally biased region" description="Low complexity" evidence="4">
    <location>
        <begin position="1"/>
        <end position="10"/>
    </location>
</feature>
<dbReference type="SMART" id="SM00717">
    <property type="entry name" value="SANT"/>
    <property type="match status" value="1"/>
</dbReference>
<protein>
    <submittedName>
        <fullName evidence="8">SWI/SNF complex subunit SWI3A</fullName>
    </submittedName>
</protein>
<proteinExistence type="predicted"/>